<evidence type="ECO:0000259" key="1">
    <source>
        <dbReference type="Pfam" id="PF09509"/>
    </source>
</evidence>
<evidence type="ECO:0000313" key="3">
    <source>
        <dbReference type="Proteomes" id="UP000669887"/>
    </source>
</evidence>
<reference evidence="2" key="1">
    <citation type="submission" date="2021-03" db="EMBL/GenBank/DDBJ databases">
        <title>X isolated from Micromonospora tulbaghiae.</title>
        <authorList>
            <person name="Stennett H.L."/>
        </authorList>
    </citation>
    <scope>NUCLEOTIDE SEQUENCE</scope>
    <source>
        <strain evidence="2">28M1-20</strain>
    </source>
</reference>
<dbReference type="InterPro" id="IPR012654">
    <property type="entry name" value="CHP02391"/>
</dbReference>
<organism evidence="2 3">
    <name type="scientific">Micromonospora tulbaghiae</name>
    <dbReference type="NCBI Taxonomy" id="479978"/>
    <lineage>
        <taxon>Bacteria</taxon>
        <taxon>Bacillati</taxon>
        <taxon>Actinomycetota</taxon>
        <taxon>Actinomycetes</taxon>
        <taxon>Micromonosporales</taxon>
        <taxon>Micromonosporaceae</taxon>
        <taxon>Micromonospora</taxon>
    </lineage>
</organism>
<dbReference type="Proteomes" id="UP000669887">
    <property type="component" value="Unassembled WGS sequence"/>
</dbReference>
<comment type="caution">
    <text evidence="2">The sequence shown here is derived from an EMBL/GenBank/DDBJ whole genome shotgun (WGS) entry which is preliminary data.</text>
</comment>
<sequence length="410" mass="46031">MSKLSLPDKTFLEAVLGMSGGYVLDLTNTSLAQLFDDLAIDIYEDKYAEYGVSKANRLRTLWKIGSNSEVASTLGTLADYIEAKQAAPGFSGFREEITDDQIARIRRIAAELDRAPSAGRGQTTSADDVAEPTPAIFTTEATVSGNKIRIEIHRDLYSHIGQYLATGDYFHAVEESYKLVRGKLREITGKEKASDIFNNSAQNTAHYDALFGKATPANDAERDFFRGIGYLHLGVQHLRNEKAHTPATPLEPNLAVHYISLASLAYDLITQFVSEDTIKELEDLVLTKRQSYRTAGAFYRDFDDGKWLQSLTLPAKVQSSAVCKVLKTKWLDEADFTRSYDHSNIVLMRLELVVDELTEADLDRLLDLPTKDSYGNDQSAGMQQFFEFVQKKYPDRMSQKTKDWLTKEQS</sequence>
<name>A0AAW4JFP2_9ACTN</name>
<evidence type="ECO:0000313" key="2">
    <source>
        <dbReference type="EMBL" id="MBO4140165.1"/>
    </source>
</evidence>
<gene>
    <name evidence="2" type="ORF">J5U46_08425</name>
</gene>
<dbReference type="EMBL" id="JAGFVQ010000011">
    <property type="protein sequence ID" value="MBO4140165.1"/>
    <property type="molecule type" value="Genomic_DNA"/>
</dbReference>
<dbReference type="RefSeq" id="WP_208576823.1">
    <property type="nucleotide sequence ID" value="NZ_JAGFVQ010000011.1"/>
</dbReference>
<feature type="domain" description="Conserved hypothetical protein CHP02391" evidence="1">
    <location>
        <begin position="152"/>
        <end position="265"/>
    </location>
</feature>
<protein>
    <submittedName>
        <fullName evidence="2">TIGR02391 family protein</fullName>
    </submittedName>
</protein>
<proteinExistence type="predicted"/>
<dbReference type="Pfam" id="PF09509">
    <property type="entry name" value="Hypoth_Ymh"/>
    <property type="match status" value="1"/>
</dbReference>
<dbReference type="NCBIfam" id="TIGR02391">
    <property type="entry name" value="hypoth_ymh"/>
    <property type="match status" value="1"/>
</dbReference>
<accession>A0AAW4JFP2</accession>
<dbReference type="AlphaFoldDB" id="A0AAW4JFP2"/>